<protein>
    <recommendedName>
        <fullName evidence="1">Calcineurin-like phosphoesterase domain-containing protein</fullName>
    </recommendedName>
</protein>
<proteinExistence type="predicted"/>
<dbReference type="RefSeq" id="WP_006283105.1">
    <property type="nucleotide sequence ID" value="NZ_BPTR01000001.1"/>
</dbReference>
<dbReference type="Proteomes" id="UP000887043">
    <property type="component" value="Unassembled WGS sequence"/>
</dbReference>
<dbReference type="EMBL" id="BPTR01000001">
    <property type="protein sequence ID" value="GJG28378.1"/>
    <property type="molecule type" value="Genomic_DNA"/>
</dbReference>
<accession>A0AA37HZ01</accession>
<dbReference type="SUPFAM" id="SSF56300">
    <property type="entry name" value="Metallo-dependent phosphatases"/>
    <property type="match status" value="1"/>
</dbReference>
<dbReference type="InterPro" id="IPR004843">
    <property type="entry name" value="Calcineurin-like_PHP"/>
</dbReference>
<dbReference type="AlphaFoldDB" id="A0AA37HZ01"/>
<name>A0AA37HZ01_SEGBR</name>
<gene>
    <name evidence="2" type="ORF">PRRU23_20780</name>
</gene>
<dbReference type="Gene3D" id="3.60.21.10">
    <property type="match status" value="1"/>
</dbReference>
<evidence type="ECO:0000313" key="3">
    <source>
        <dbReference type="Proteomes" id="UP000887043"/>
    </source>
</evidence>
<evidence type="ECO:0000259" key="1">
    <source>
        <dbReference type="Pfam" id="PF00149"/>
    </source>
</evidence>
<organism evidence="2 3">
    <name type="scientific">Segatella bryantii</name>
    <name type="common">Prevotella bryantii</name>
    <dbReference type="NCBI Taxonomy" id="77095"/>
    <lineage>
        <taxon>Bacteria</taxon>
        <taxon>Pseudomonadati</taxon>
        <taxon>Bacteroidota</taxon>
        <taxon>Bacteroidia</taxon>
        <taxon>Bacteroidales</taxon>
        <taxon>Prevotellaceae</taxon>
        <taxon>Segatella</taxon>
    </lineage>
</organism>
<dbReference type="GO" id="GO:0016787">
    <property type="term" value="F:hydrolase activity"/>
    <property type="evidence" value="ECO:0007669"/>
    <property type="project" value="InterPro"/>
</dbReference>
<dbReference type="InterPro" id="IPR029052">
    <property type="entry name" value="Metallo-depent_PP-like"/>
</dbReference>
<reference evidence="2" key="1">
    <citation type="submission" date="2021-08" db="EMBL/GenBank/DDBJ databases">
        <title>Prevotella lacticifex sp. nov., isolated from rumen of cow.</title>
        <authorList>
            <person name="Shinkai T."/>
            <person name="Ikeyama N."/>
            <person name="Kumagai M."/>
            <person name="Ohmori H."/>
            <person name="Sakamoto M."/>
            <person name="Ohkuma M."/>
            <person name="Mitsumori M."/>
        </authorList>
    </citation>
    <scope>NUCLEOTIDE SEQUENCE</scope>
    <source>
        <strain evidence="2">DSM 11371</strain>
    </source>
</reference>
<comment type="caution">
    <text evidence="2">The sequence shown here is derived from an EMBL/GenBank/DDBJ whole genome shotgun (WGS) entry which is preliminary data.</text>
</comment>
<sequence>MNKYHTYDFPDCYSIVICGDIHGDFNLLVNKVCVQYQMKDTLVIVAGDCGFGFERKGYYENIVKRNTKRVNESNNWFLFIRGNHDNPAYFDGKTFRHKRFTCIPDYSVVKANGHTILCVGGAISVDRQPRIDAWKHNQRKAYRYSHNSSDNELLSPNYYWQGEAPVFNNDLLSEITNWHKIDTVVTHSAPSFCELQNKDGLLQWAIYDNSLLDDVQKERETMDAIYTKLRAVPETLTHWYYGHFHQSWHSSIDGVLFKMLDIMELAEITP</sequence>
<dbReference type="Pfam" id="PF00149">
    <property type="entry name" value="Metallophos"/>
    <property type="match status" value="1"/>
</dbReference>
<feature type="domain" description="Calcineurin-like phosphoesterase" evidence="1">
    <location>
        <begin position="14"/>
        <end position="185"/>
    </location>
</feature>
<evidence type="ECO:0000313" key="2">
    <source>
        <dbReference type="EMBL" id="GJG28378.1"/>
    </source>
</evidence>